<proteinExistence type="predicted"/>
<accession>A0A382Q461</accession>
<dbReference type="AlphaFoldDB" id="A0A382Q461"/>
<organism evidence="1">
    <name type="scientific">marine metagenome</name>
    <dbReference type="NCBI Taxonomy" id="408172"/>
    <lineage>
        <taxon>unclassified sequences</taxon>
        <taxon>metagenomes</taxon>
        <taxon>ecological metagenomes</taxon>
    </lineage>
</organism>
<dbReference type="EMBL" id="UINC01111475">
    <property type="protein sequence ID" value="SVC79725.1"/>
    <property type="molecule type" value="Genomic_DNA"/>
</dbReference>
<reference evidence="1" key="1">
    <citation type="submission" date="2018-05" db="EMBL/GenBank/DDBJ databases">
        <authorList>
            <person name="Lanie J.A."/>
            <person name="Ng W.-L."/>
            <person name="Kazmierczak K.M."/>
            <person name="Andrzejewski T.M."/>
            <person name="Davidsen T.M."/>
            <person name="Wayne K.J."/>
            <person name="Tettelin H."/>
            <person name="Glass J.I."/>
            <person name="Rusch D."/>
            <person name="Podicherti R."/>
            <person name="Tsui H.-C.T."/>
            <person name="Winkler M.E."/>
        </authorList>
    </citation>
    <scope>NUCLEOTIDE SEQUENCE</scope>
</reference>
<protein>
    <submittedName>
        <fullName evidence="1">Uncharacterized protein</fullName>
    </submittedName>
</protein>
<feature type="non-terminal residue" evidence="1">
    <location>
        <position position="1"/>
    </location>
</feature>
<evidence type="ECO:0000313" key="1">
    <source>
        <dbReference type="EMBL" id="SVC79725.1"/>
    </source>
</evidence>
<gene>
    <name evidence="1" type="ORF">METZ01_LOCUS332579</name>
</gene>
<name>A0A382Q461_9ZZZZ</name>
<sequence>QTVLGFALVLIGCVAGLRLKKRFSI</sequence>